<evidence type="ECO:0000256" key="1">
    <source>
        <dbReference type="SAM" id="Phobius"/>
    </source>
</evidence>
<feature type="transmembrane region" description="Helical" evidence="1">
    <location>
        <begin position="34"/>
        <end position="52"/>
    </location>
</feature>
<dbReference type="EMBL" id="LUKY01000032">
    <property type="protein sequence ID" value="OIZ95046.1"/>
    <property type="molecule type" value="Genomic_DNA"/>
</dbReference>
<organism evidence="2 3">
    <name type="scientific">Candidatus Rickettsiella isopodorum</name>
    <dbReference type="NCBI Taxonomy" id="1225476"/>
    <lineage>
        <taxon>Bacteria</taxon>
        <taxon>Pseudomonadati</taxon>
        <taxon>Pseudomonadota</taxon>
        <taxon>Gammaproteobacteria</taxon>
        <taxon>Legionellales</taxon>
        <taxon>Coxiellaceae</taxon>
        <taxon>Rickettsiella</taxon>
    </lineage>
</organism>
<keyword evidence="1" id="KW-1133">Transmembrane helix</keyword>
<accession>A0A1J8NLW7</accession>
<evidence type="ECO:0000313" key="2">
    <source>
        <dbReference type="EMBL" id="OIZ95046.1"/>
    </source>
</evidence>
<dbReference type="AlphaFoldDB" id="A0A1J8NLW7"/>
<dbReference type="OrthoDB" id="5660188at2"/>
<sequence length="78" mass="8560">MCRKFFPAVVIIIAVLMAIAASLAKPDSVDTIVMVSRFFDIMLPILAVGALIKYLCCPRSHKGCHCGCDHCKMCNTKK</sequence>
<keyword evidence="1" id="KW-0472">Membrane</keyword>
<dbReference type="RefSeq" id="WP_071662308.1">
    <property type="nucleotide sequence ID" value="NZ_LUKY01000032.1"/>
</dbReference>
<reference evidence="2 3" key="1">
    <citation type="submission" date="2016-03" db="EMBL/GenBank/DDBJ databases">
        <title>Comparative genomics of Rickettsiella.</title>
        <authorList>
            <person name="Chandler C."/>
            <person name="Wang Y."/>
        </authorList>
    </citation>
    <scope>NUCLEOTIDE SEQUENCE [LARGE SCALE GENOMIC DNA]</scope>
    <source>
        <strain evidence="2 3">RCFS May 2013</strain>
    </source>
</reference>
<proteinExistence type="predicted"/>
<dbReference type="Proteomes" id="UP000183924">
    <property type="component" value="Unassembled WGS sequence"/>
</dbReference>
<comment type="caution">
    <text evidence="2">The sequence shown here is derived from an EMBL/GenBank/DDBJ whole genome shotgun (WGS) entry which is preliminary data.</text>
</comment>
<gene>
    <name evidence="2" type="ORF">A1D18_02805</name>
</gene>
<dbReference type="STRING" id="1225476.A1D18_02805"/>
<evidence type="ECO:0000313" key="3">
    <source>
        <dbReference type="Proteomes" id="UP000183924"/>
    </source>
</evidence>
<protein>
    <submittedName>
        <fullName evidence="2">Uncharacterized protein</fullName>
    </submittedName>
</protein>
<name>A0A1J8NLW7_9COXI</name>
<keyword evidence="1" id="KW-0812">Transmembrane</keyword>
<keyword evidence="3" id="KW-1185">Reference proteome</keyword>